<comment type="subcellular location">
    <subcellularLocation>
        <location evidence="1">Cell membrane</location>
        <topology evidence="1">Multi-pass membrane protein</topology>
    </subcellularLocation>
</comment>
<comment type="caution">
    <text evidence="8">The sequence shown here is derived from an EMBL/GenBank/DDBJ whole genome shotgun (WGS) entry which is preliminary data.</text>
</comment>
<dbReference type="CDD" id="cd16015">
    <property type="entry name" value="LTA_synthase"/>
    <property type="match status" value="1"/>
</dbReference>
<dbReference type="InterPro" id="IPR000917">
    <property type="entry name" value="Sulfatase_N"/>
</dbReference>
<reference evidence="8 9" key="1">
    <citation type="submission" date="2019-03" db="EMBL/GenBank/DDBJ databases">
        <title>Genomic Encyclopedia of Type Strains, Phase IV (KMG-IV): sequencing the most valuable type-strain genomes for metagenomic binning, comparative biology and taxonomic classification.</title>
        <authorList>
            <person name="Goeker M."/>
        </authorList>
    </citation>
    <scope>NUCLEOTIDE SEQUENCE [LARGE SCALE GENOMIC DNA]</scope>
    <source>
        <strain evidence="8 9">DSM 28404</strain>
    </source>
</reference>
<proteinExistence type="predicted"/>
<dbReference type="EMBL" id="SLYB01000001">
    <property type="protein sequence ID" value="TCP97793.1"/>
    <property type="molecule type" value="Genomic_DNA"/>
</dbReference>
<keyword evidence="2" id="KW-1003">Cell membrane</keyword>
<dbReference type="Proteomes" id="UP000295763">
    <property type="component" value="Unassembled WGS sequence"/>
</dbReference>
<organism evidence="8 9">
    <name type="scientific">Cricetibacter osteomyelitidis</name>
    <dbReference type="NCBI Taxonomy" id="1521931"/>
    <lineage>
        <taxon>Bacteria</taxon>
        <taxon>Pseudomonadati</taxon>
        <taxon>Pseudomonadota</taxon>
        <taxon>Gammaproteobacteria</taxon>
        <taxon>Pasteurellales</taxon>
        <taxon>Pasteurellaceae</taxon>
        <taxon>Cricetibacter</taxon>
    </lineage>
</organism>
<evidence type="ECO:0000313" key="8">
    <source>
        <dbReference type="EMBL" id="TCP97793.1"/>
    </source>
</evidence>
<keyword evidence="4 6" id="KW-1133">Transmembrane helix</keyword>
<keyword evidence="9" id="KW-1185">Reference proteome</keyword>
<dbReference type="PANTHER" id="PTHR47371">
    <property type="entry name" value="LIPOTEICHOIC ACID SYNTHASE"/>
    <property type="match status" value="1"/>
</dbReference>
<evidence type="ECO:0000256" key="6">
    <source>
        <dbReference type="SAM" id="Phobius"/>
    </source>
</evidence>
<evidence type="ECO:0000313" key="9">
    <source>
        <dbReference type="Proteomes" id="UP000295763"/>
    </source>
</evidence>
<feature type="domain" description="Sulfatase N-terminal" evidence="7">
    <location>
        <begin position="280"/>
        <end position="570"/>
    </location>
</feature>
<feature type="transmembrane region" description="Helical" evidence="6">
    <location>
        <begin position="181"/>
        <end position="202"/>
    </location>
</feature>
<dbReference type="InterPro" id="IPR017850">
    <property type="entry name" value="Alkaline_phosphatase_core_sf"/>
</dbReference>
<dbReference type="Pfam" id="PF00884">
    <property type="entry name" value="Sulfatase"/>
    <property type="match status" value="1"/>
</dbReference>
<dbReference type="InterPro" id="IPR050448">
    <property type="entry name" value="OpgB/LTA_synthase_biosynth"/>
</dbReference>
<dbReference type="GO" id="GO:0005886">
    <property type="term" value="C:plasma membrane"/>
    <property type="evidence" value="ECO:0007669"/>
    <property type="project" value="UniProtKB-SubCell"/>
</dbReference>
<dbReference type="AlphaFoldDB" id="A0A4V2T2K3"/>
<evidence type="ECO:0000259" key="7">
    <source>
        <dbReference type="Pfam" id="PF00884"/>
    </source>
</evidence>
<accession>A0A4V2T2K3</accession>
<feature type="transmembrane region" description="Helical" evidence="6">
    <location>
        <begin position="6"/>
        <end position="24"/>
    </location>
</feature>
<sequence length="660" mass="75902">MSLVNAESLLFTVLILFCYLLILFQLNREIMIKKFIESDILLSPNYSSQFKRLRLLGLRFDAKYIAIILSIPLLIGTISTLIGLSQNLSAWLWSVYIFVFSFISLSIIAGNYFYFKTYNNYYDIFMFGITEDDTVAILKNIYDDYPVIKAFLLLSACAFAPAVFVYYSLSQQWFAINTNVWLFSLIFITSIALMVLLARGTLHSLPLGKNHAQVSSLSTINKIVPNGIAAMEWAFKDRKQEIKFQPVSQAEGLNLMQQALNQNDLLDKTEQNDYLAAHKPHVVFALMESFGTNCLVFDDPNKNDLLGKLRPYFDKDFLFKRFISTYNGTAPALAHLYFYSPIQNISQSIAQKTALPHSPFITYKSQGYKTIFITSGNMMWRNLGNYLPLQGVDEIYDQNNIFDIYPEAKETLSYWGVADEFVFKLAEKLLKETDIPLFINILTITNHPPYEVPKHYKANNLQAHVLSNKFGNSDEERLKTLQTYQYSANAAGEFIENIENSHVKDNTIIAITGDHHIRGFKSELPKEYFLVEAVPFFVHIPQALQTNLAIKFDTQRIGSHKDIFPTLYALSLSETEYWNLGGRNLLAEHEHPNYNFAYSGRIWANDSGVIYHGENYTKYQWNTDLLVSNEITISQEEIMQIQAYKKLLSWQINYLVQGYQ</sequence>
<keyword evidence="8" id="KW-0808">Transferase</keyword>
<dbReference type="GO" id="GO:0016740">
    <property type="term" value="F:transferase activity"/>
    <property type="evidence" value="ECO:0007669"/>
    <property type="project" value="UniProtKB-KW"/>
</dbReference>
<protein>
    <submittedName>
        <fullName evidence="8">Phosphoglycerol transferase MdoB-like AlkP superfamily enzyme</fullName>
    </submittedName>
</protein>
<feature type="transmembrane region" description="Helical" evidence="6">
    <location>
        <begin position="147"/>
        <end position="169"/>
    </location>
</feature>
<dbReference type="Gene3D" id="3.40.720.10">
    <property type="entry name" value="Alkaline Phosphatase, subunit A"/>
    <property type="match status" value="1"/>
</dbReference>
<keyword evidence="3 6" id="KW-0812">Transmembrane</keyword>
<gene>
    <name evidence="8" type="ORF">EDC44_101177</name>
</gene>
<dbReference type="PANTHER" id="PTHR47371:SF3">
    <property type="entry name" value="PHOSPHOGLYCEROL TRANSFERASE I"/>
    <property type="match status" value="1"/>
</dbReference>
<evidence type="ECO:0000256" key="5">
    <source>
        <dbReference type="ARBA" id="ARBA00023136"/>
    </source>
</evidence>
<name>A0A4V2T2K3_9PAST</name>
<dbReference type="SUPFAM" id="SSF53649">
    <property type="entry name" value="Alkaline phosphatase-like"/>
    <property type="match status" value="1"/>
</dbReference>
<evidence type="ECO:0000256" key="1">
    <source>
        <dbReference type="ARBA" id="ARBA00004651"/>
    </source>
</evidence>
<feature type="transmembrane region" description="Helical" evidence="6">
    <location>
        <begin position="90"/>
        <end position="115"/>
    </location>
</feature>
<keyword evidence="5 6" id="KW-0472">Membrane</keyword>
<evidence type="ECO:0000256" key="3">
    <source>
        <dbReference type="ARBA" id="ARBA00022692"/>
    </source>
</evidence>
<evidence type="ECO:0000256" key="2">
    <source>
        <dbReference type="ARBA" id="ARBA00022475"/>
    </source>
</evidence>
<feature type="transmembrane region" description="Helical" evidence="6">
    <location>
        <begin position="64"/>
        <end position="84"/>
    </location>
</feature>
<evidence type="ECO:0000256" key="4">
    <source>
        <dbReference type="ARBA" id="ARBA00022989"/>
    </source>
</evidence>